<dbReference type="Pfam" id="PF03816">
    <property type="entry name" value="LytR_cpsA_psr"/>
    <property type="match status" value="1"/>
</dbReference>
<organism evidence="14 15">
    <name type="scientific">Halalkalibacter kiskunsagensis</name>
    <dbReference type="NCBI Taxonomy" id="1548599"/>
    <lineage>
        <taxon>Bacteria</taxon>
        <taxon>Bacillati</taxon>
        <taxon>Bacillota</taxon>
        <taxon>Bacilli</taxon>
        <taxon>Bacillales</taxon>
        <taxon>Bacillaceae</taxon>
        <taxon>Halalkalibacter</taxon>
    </lineage>
</organism>
<gene>
    <name evidence="14" type="ORF">ACFFHM_01910</name>
</gene>
<keyword evidence="3" id="KW-1003">Cell membrane</keyword>
<reference evidence="14 15" key="1">
    <citation type="submission" date="2024-09" db="EMBL/GenBank/DDBJ databases">
        <authorList>
            <person name="Sun Q."/>
            <person name="Mori K."/>
        </authorList>
    </citation>
    <scope>NUCLEOTIDE SEQUENCE [LARGE SCALE GENOMIC DNA]</scope>
    <source>
        <strain evidence="14 15">NCAIM B.02610</strain>
    </source>
</reference>
<name>A0ABV6K8S0_9BACI</name>
<evidence type="ECO:0000256" key="1">
    <source>
        <dbReference type="ARBA" id="ARBA00004401"/>
    </source>
</evidence>
<comment type="caution">
    <text evidence="14">The sequence shown here is derived from an EMBL/GenBank/DDBJ whole genome shotgun (WGS) entry which is preliminary data.</text>
</comment>
<evidence type="ECO:0000256" key="10">
    <source>
        <dbReference type="ARBA" id="ARBA00037178"/>
    </source>
</evidence>
<evidence type="ECO:0000259" key="13">
    <source>
        <dbReference type="Pfam" id="PF03816"/>
    </source>
</evidence>
<accession>A0ABV6K8S0</accession>
<feature type="compositionally biased region" description="Basic and acidic residues" evidence="12">
    <location>
        <begin position="65"/>
        <end position="76"/>
    </location>
</feature>
<dbReference type="InterPro" id="IPR004474">
    <property type="entry name" value="LytR_CpsA_psr"/>
</dbReference>
<evidence type="ECO:0000256" key="3">
    <source>
        <dbReference type="ARBA" id="ARBA00022475"/>
    </source>
</evidence>
<evidence type="ECO:0000313" key="14">
    <source>
        <dbReference type="EMBL" id="MFC0469322.1"/>
    </source>
</evidence>
<comment type="function">
    <text evidence="10">Involved in SarA attenuation. Affects resistance to oxacillin and teicoplanin, as well as the synthesis of virulence factors.</text>
</comment>
<evidence type="ECO:0000256" key="9">
    <source>
        <dbReference type="ARBA" id="ARBA00023163"/>
    </source>
</evidence>
<sequence length="339" mass="38739">MSIRKKANRRKQKRRYRPTLFFSLLVFLILFGSIVTYAYTEYHAGKTETEQQISAKNKTNPSVKESPKKDTITAKEPENNQPINVLLVGVDSSTDGLARTDTIMIGQYNPLNGEAKLASIMRDVYVEIPGRSNNKINAAFAFGGVDLLQETIEQNFKIDIHYYTIVNFAGFINTVDTIVPNGLPVTIEQRMFDVNNQIDFQPGNHRLHGEDTLKYVRFRKDNENDFGRVRRQQETLKLLKDELFTLSGMSKIPRLIGALEPHLETNLRTSKMLSLGRDFVLNPIGRIETIRIPIDGSFQDVYYQHAGAVLEMNLDKNRQAIYDIFNGSEDEEKSKEENI</sequence>
<comment type="similarity">
    <text evidence="2">Belongs to the LytR/CpsA/Psr (LCP) family.</text>
</comment>
<keyword evidence="5" id="KW-0735">Signal-anchor</keyword>
<dbReference type="EMBL" id="JBHLUX010000005">
    <property type="protein sequence ID" value="MFC0469322.1"/>
    <property type="molecule type" value="Genomic_DNA"/>
</dbReference>
<feature type="compositionally biased region" description="Polar residues" evidence="12">
    <location>
        <begin position="50"/>
        <end position="63"/>
    </location>
</feature>
<keyword evidence="6" id="KW-1133">Transmembrane helix</keyword>
<keyword evidence="7" id="KW-0805">Transcription regulation</keyword>
<keyword evidence="4" id="KW-0812">Transmembrane</keyword>
<dbReference type="PANTHER" id="PTHR33392">
    <property type="entry name" value="POLYISOPRENYL-TEICHOIC ACID--PEPTIDOGLYCAN TEICHOIC ACID TRANSFERASE TAGU"/>
    <property type="match status" value="1"/>
</dbReference>
<feature type="region of interest" description="Disordered" evidence="12">
    <location>
        <begin position="48"/>
        <end position="76"/>
    </location>
</feature>
<evidence type="ECO:0000256" key="8">
    <source>
        <dbReference type="ARBA" id="ARBA00023136"/>
    </source>
</evidence>
<dbReference type="PANTHER" id="PTHR33392:SF8">
    <property type="entry name" value="REGULATORY PROTEIN MSRR"/>
    <property type="match status" value="1"/>
</dbReference>
<keyword evidence="9" id="KW-0804">Transcription</keyword>
<dbReference type="Proteomes" id="UP001589838">
    <property type="component" value="Unassembled WGS sequence"/>
</dbReference>
<evidence type="ECO:0000313" key="15">
    <source>
        <dbReference type="Proteomes" id="UP001589838"/>
    </source>
</evidence>
<feature type="domain" description="Cell envelope-related transcriptional attenuator" evidence="13">
    <location>
        <begin position="99"/>
        <end position="241"/>
    </location>
</feature>
<dbReference type="InterPro" id="IPR050922">
    <property type="entry name" value="LytR/CpsA/Psr_CW_biosynth"/>
</dbReference>
<evidence type="ECO:0000256" key="7">
    <source>
        <dbReference type="ARBA" id="ARBA00023015"/>
    </source>
</evidence>
<dbReference type="NCBIfam" id="TIGR00350">
    <property type="entry name" value="lytR_cpsA_psr"/>
    <property type="match status" value="1"/>
</dbReference>
<evidence type="ECO:0000256" key="12">
    <source>
        <dbReference type="SAM" id="MobiDB-lite"/>
    </source>
</evidence>
<evidence type="ECO:0000256" key="2">
    <source>
        <dbReference type="ARBA" id="ARBA00006068"/>
    </source>
</evidence>
<evidence type="ECO:0000256" key="5">
    <source>
        <dbReference type="ARBA" id="ARBA00022968"/>
    </source>
</evidence>
<keyword evidence="15" id="KW-1185">Reference proteome</keyword>
<evidence type="ECO:0000256" key="11">
    <source>
        <dbReference type="ARBA" id="ARBA00040752"/>
    </source>
</evidence>
<comment type="subcellular location">
    <subcellularLocation>
        <location evidence="1">Cell membrane</location>
        <topology evidence="1">Single-pass type II membrane protein</topology>
    </subcellularLocation>
</comment>
<keyword evidence="8" id="KW-0472">Membrane</keyword>
<dbReference type="RefSeq" id="WP_335963180.1">
    <property type="nucleotide sequence ID" value="NZ_JAXBLX010000043.1"/>
</dbReference>
<evidence type="ECO:0000256" key="6">
    <source>
        <dbReference type="ARBA" id="ARBA00022989"/>
    </source>
</evidence>
<protein>
    <recommendedName>
        <fullName evidence="11">Regulatory protein MsrR</fullName>
    </recommendedName>
</protein>
<evidence type="ECO:0000256" key="4">
    <source>
        <dbReference type="ARBA" id="ARBA00022692"/>
    </source>
</evidence>
<proteinExistence type="inferred from homology"/>
<dbReference type="Gene3D" id="3.40.630.190">
    <property type="entry name" value="LCP protein"/>
    <property type="match status" value="1"/>
</dbReference>